<dbReference type="Gene3D" id="3.40.190.80">
    <property type="match status" value="1"/>
</dbReference>
<evidence type="ECO:0000256" key="15">
    <source>
        <dbReference type="ARBA" id="ARBA00022949"/>
    </source>
</evidence>
<keyword evidence="12 24" id="KW-0378">Hydrolase</keyword>
<comment type="subunit">
    <text evidence="20">Homotetramer. Interacts with ALDOA; the interaction blocks inhibition by physiological concentrations of AMP and reduces inhibition by Ca(2+). Interacts with alpha-actinin and F-actin.</text>
</comment>
<evidence type="ECO:0000256" key="6">
    <source>
        <dbReference type="ARBA" id="ARBA00004742"/>
    </source>
</evidence>
<dbReference type="GO" id="GO:0042132">
    <property type="term" value="F:fructose 1,6-bisphosphate 1-phosphatase activity"/>
    <property type="evidence" value="ECO:0007669"/>
    <property type="project" value="UniProtKB-EC"/>
</dbReference>
<evidence type="ECO:0000313" key="27">
    <source>
        <dbReference type="EMBL" id="VDN26504.1"/>
    </source>
</evidence>
<dbReference type="EC" id="3.1.3.11" evidence="8"/>
<keyword evidence="14" id="KW-0460">Magnesium</keyword>
<evidence type="ECO:0000256" key="20">
    <source>
        <dbReference type="ARBA" id="ARBA00038670"/>
    </source>
</evidence>
<dbReference type="OrthoDB" id="10256725at2759"/>
<dbReference type="InterPro" id="IPR044015">
    <property type="entry name" value="FBPase_C_dom"/>
</dbReference>
<evidence type="ECO:0000313" key="29">
    <source>
        <dbReference type="WBParaSite" id="GPUH_0001572401-mRNA-1"/>
    </source>
</evidence>
<evidence type="ECO:0000256" key="22">
    <source>
        <dbReference type="ARBA" id="ARBA00042757"/>
    </source>
</evidence>
<evidence type="ECO:0000256" key="1">
    <source>
        <dbReference type="ARBA" id="ARBA00001273"/>
    </source>
</evidence>
<dbReference type="Proteomes" id="UP000271098">
    <property type="component" value="Unassembled WGS sequence"/>
</dbReference>
<evidence type="ECO:0000256" key="16">
    <source>
        <dbReference type="ARBA" id="ARBA00023242"/>
    </source>
</evidence>
<evidence type="ECO:0000256" key="9">
    <source>
        <dbReference type="ARBA" id="ARBA00022490"/>
    </source>
</evidence>
<dbReference type="Pfam" id="PF00316">
    <property type="entry name" value="FBPase"/>
    <property type="match status" value="1"/>
</dbReference>
<comment type="subcellular location">
    <subcellularLocation>
        <location evidence="5">Cell junction</location>
    </subcellularLocation>
    <subcellularLocation>
        <location evidence="4">Cytoplasm</location>
        <location evidence="4">Myofibril</location>
        <location evidence="4">Sarcomere</location>
        <location evidence="4">Z line</location>
    </subcellularLocation>
    <subcellularLocation>
        <location evidence="3">Nucleus</location>
    </subcellularLocation>
</comment>
<evidence type="ECO:0000256" key="21">
    <source>
        <dbReference type="ARBA" id="ARBA00040321"/>
    </source>
</evidence>
<accession>A0A183E411</accession>
<gene>
    <name evidence="27" type="ORF">GPUH_LOCUS15703</name>
</gene>
<organism evidence="29">
    <name type="scientific">Gongylonema pulchrum</name>
    <dbReference type="NCBI Taxonomy" id="637853"/>
    <lineage>
        <taxon>Eukaryota</taxon>
        <taxon>Metazoa</taxon>
        <taxon>Ecdysozoa</taxon>
        <taxon>Nematoda</taxon>
        <taxon>Chromadorea</taxon>
        <taxon>Rhabditida</taxon>
        <taxon>Spirurina</taxon>
        <taxon>Spiruromorpha</taxon>
        <taxon>Spiruroidea</taxon>
        <taxon>Gongylonematidae</taxon>
        <taxon>Gongylonema</taxon>
    </lineage>
</organism>
<keyword evidence="16" id="KW-0539">Nucleus</keyword>
<reference evidence="29" key="1">
    <citation type="submission" date="2016-06" db="UniProtKB">
        <authorList>
            <consortium name="WormBaseParasite"/>
        </authorList>
    </citation>
    <scope>IDENTIFICATION</scope>
</reference>
<dbReference type="WBParaSite" id="GPUH_0001572401-mRNA-1">
    <property type="protein sequence ID" value="GPUH_0001572401-mRNA-1"/>
    <property type="gene ID" value="GPUH_0001572401"/>
</dbReference>
<dbReference type="PANTHER" id="PTHR11556">
    <property type="entry name" value="FRUCTOSE-1,6-BISPHOSPHATASE-RELATED"/>
    <property type="match status" value="1"/>
</dbReference>
<evidence type="ECO:0000256" key="24">
    <source>
        <dbReference type="RuleBase" id="RU000508"/>
    </source>
</evidence>
<dbReference type="PIRSF" id="PIRSF000904">
    <property type="entry name" value="FBPtase_SBPase"/>
    <property type="match status" value="1"/>
</dbReference>
<dbReference type="Pfam" id="PF18913">
    <property type="entry name" value="FBPase_C"/>
    <property type="match status" value="1"/>
</dbReference>
<comment type="similarity">
    <text evidence="7 24">Belongs to the FBPase class 1 family.</text>
</comment>
<sequence length="351" mass="38451">MDGAAKPKGRKESRAAEFGVETDAMTLQRFVLRDQRKHPTASGDLTQLLTSLLTAIKAISSAVRKAGIAKVTGLAGEQNVQGEDVKKLDVISNEYMINMLLSSYTTCALVSEEIDEIIEVSPSKRGKYIVTFDPLDGSSNIDCLASIGTIFGIYKKQTDGPVSLSDILQSGRNMVAAGYALYGSATMVVLSTGNGVNGFMLDPSVGEFILTNRNMKIPRKGNIYSVNEGYASKWSKGIQEYVHSRKFPPDDREPMNSRYVGSMVSDVHRTLLYGGIFMYPATKDKPKGKLRLLYEGIPMAYLLEQAGGMATTGTEPILDIVPSSIHDRSPIFLGSVDDVKEIMDYIRRYDQ</sequence>
<dbReference type="InterPro" id="IPR033391">
    <property type="entry name" value="FBPase_N"/>
</dbReference>
<dbReference type="EMBL" id="UYRT01082802">
    <property type="protein sequence ID" value="VDN26504.1"/>
    <property type="molecule type" value="Genomic_DNA"/>
</dbReference>
<dbReference type="GO" id="GO:0030018">
    <property type="term" value="C:Z disc"/>
    <property type="evidence" value="ECO:0007669"/>
    <property type="project" value="UniProtKB-SubCell"/>
</dbReference>
<evidence type="ECO:0000256" key="18">
    <source>
        <dbReference type="ARBA" id="ARBA00032973"/>
    </source>
</evidence>
<proteinExistence type="inferred from homology"/>
<evidence type="ECO:0000259" key="25">
    <source>
        <dbReference type="Pfam" id="PF00316"/>
    </source>
</evidence>
<evidence type="ECO:0000256" key="12">
    <source>
        <dbReference type="ARBA" id="ARBA00022801"/>
    </source>
</evidence>
<name>A0A183E411_9BILA</name>
<comment type="pathway">
    <text evidence="6">Carbohydrate biosynthesis; gluconeogenesis.</text>
</comment>
<dbReference type="PRINTS" id="PR00115">
    <property type="entry name" value="F16BPHPHTASE"/>
</dbReference>
<dbReference type="GO" id="GO:0006094">
    <property type="term" value="P:gluconeogenesis"/>
    <property type="evidence" value="ECO:0007669"/>
    <property type="project" value="UniProtKB-UniPathway"/>
</dbReference>
<dbReference type="FunFam" id="3.40.190.80:FF:000001">
    <property type="entry name" value="Fructose-1,6-bisphosphatase class 1"/>
    <property type="match status" value="1"/>
</dbReference>
<evidence type="ECO:0000256" key="11">
    <source>
        <dbReference type="ARBA" id="ARBA00022723"/>
    </source>
</evidence>
<dbReference type="PROSITE" id="PS00124">
    <property type="entry name" value="FBPASE"/>
    <property type="match status" value="1"/>
</dbReference>
<dbReference type="InterPro" id="IPR020548">
    <property type="entry name" value="Fructose_bisphosphatase_AS"/>
</dbReference>
<evidence type="ECO:0000256" key="19">
    <source>
        <dbReference type="ARBA" id="ARBA00037516"/>
    </source>
</evidence>
<evidence type="ECO:0000256" key="10">
    <source>
        <dbReference type="ARBA" id="ARBA00022553"/>
    </source>
</evidence>
<keyword evidence="13" id="KW-0106">Calcium</keyword>
<dbReference type="HAMAP" id="MF_01855">
    <property type="entry name" value="FBPase_class1"/>
    <property type="match status" value="1"/>
</dbReference>
<dbReference type="GO" id="GO:0006002">
    <property type="term" value="P:fructose 6-phosphate metabolic process"/>
    <property type="evidence" value="ECO:0007669"/>
    <property type="project" value="TreeGrafter"/>
</dbReference>
<comment type="catalytic activity">
    <reaction evidence="1">
        <text>beta-D-fructose 1,6-bisphosphate + H2O = beta-D-fructose 6-phosphate + phosphate</text>
        <dbReference type="Rhea" id="RHEA:11064"/>
        <dbReference type="ChEBI" id="CHEBI:15377"/>
        <dbReference type="ChEBI" id="CHEBI:32966"/>
        <dbReference type="ChEBI" id="CHEBI:43474"/>
        <dbReference type="ChEBI" id="CHEBI:57634"/>
        <dbReference type="EC" id="3.1.3.11"/>
    </reaction>
</comment>
<evidence type="ECO:0000256" key="3">
    <source>
        <dbReference type="ARBA" id="ARBA00004123"/>
    </source>
</evidence>
<feature type="domain" description="Fructose-1-6-bisphosphatase class I N-terminal" evidence="25">
    <location>
        <begin position="25"/>
        <end position="212"/>
    </location>
</feature>
<keyword evidence="11" id="KW-0479">Metal-binding</keyword>
<evidence type="ECO:0000259" key="26">
    <source>
        <dbReference type="Pfam" id="PF18913"/>
    </source>
</evidence>
<dbReference type="PANTHER" id="PTHR11556:SF1">
    <property type="entry name" value="FRUCTOSE-BISPHOSPHATASE"/>
    <property type="match status" value="1"/>
</dbReference>
<evidence type="ECO:0000256" key="13">
    <source>
        <dbReference type="ARBA" id="ARBA00022837"/>
    </source>
</evidence>
<dbReference type="SUPFAM" id="SSF56655">
    <property type="entry name" value="Carbohydrate phosphatase"/>
    <property type="match status" value="1"/>
</dbReference>
<dbReference type="InterPro" id="IPR028343">
    <property type="entry name" value="FBPtase"/>
</dbReference>
<dbReference type="FunFam" id="3.30.540.10:FF:000005">
    <property type="entry name" value="Fructose-1,6-bisphosphatase isozyme 2"/>
    <property type="match status" value="1"/>
</dbReference>
<dbReference type="GO" id="GO:0030388">
    <property type="term" value="P:fructose 1,6-bisphosphate metabolic process"/>
    <property type="evidence" value="ECO:0007669"/>
    <property type="project" value="TreeGrafter"/>
</dbReference>
<evidence type="ECO:0000256" key="14">
    <source>
        <dbReference type="ARBA" id="ARBA00022842"/>
    </source>
</evidence>
<evidence type="ECO:0000256" key="17">
    <source>
        <dbReference type="ARBA" id="ARBA00023277"/>
    </source>
</evidence>
<keyword evidence="9" id="KW-0963">Cytoplasm</keyword>
<dbReference type="Gene3D" id="3.30.540.10">
    <property type="entry name" value="Fructose-1,6-Bisphosphatase, subunit A, domain 1"/>
    <property type="match status" value="1"/>
</dbReference>
<evidence type="ECO:0000313" key="28">
    <source>
        <dbReference type="Proteomes" id="UP000271098"/>
    </source>
</evidence>
<keyword evidence="15" id="KW-0965">Cell junction</keyword>
<dbReference type="CDD" id="cd00354">
    <property type="entry name" value="FBPase"/>
    <property type="match status" value="1"/>
</dbReference>
<dbReference type="GO" id="GO:0046872">
    <property type="term" value="F:metal ion binding"/>
    <property type="evidence" value="ECO:0007669"/>
    <property type="project" value="UniProtKB-KW"/>
</dbReference>
<evidence type="ECO:0000256" key="5">
    <source>
        <dbReference type="ARBA" id="ARBA00004282"/>
    </source>
</evidence>
<evidence type="ECO:0000256" key="7">
    <source>
        <dbReference type="ARBA" id="ARBA00010941"/>
    </source>
</evidence>
<evidence type="ECO:0000256" key="8">
    <source>
        <dbReference type="ARBA" id="ARBA00013093"/>
    </source>
</evidence>
<dbReference type="PIRSF" id="PIRSF500210">
    <property type="entry name" value="FBPtase"/>
    <property type="match status" value="1"/>
</dbReference>
<protein>
    <recommendedName>
        <fullName evidence="21">Fructose-1,6-bisphosphatase isozyme 2</fullName>
        <ecNumber evidence="8">3.1.3.11</ecNumber>
    </recommendedName>
    <alternativeName>
        <fullName evidence="18">D-fructose-1,6-bisphosphate 1-phosphohydrolase</fullName>
    </alternativeName>
    <alternativeName>
        <fullName evidence="22">D-fructose-1,6-bisphosphate 1-phosphohydrolase 2</fullName>
    </alternativeName>
    <alternativeName>
        <fullName evidence="23">Muscle FBPase</fullName>
    </alternativeName>
</protein>
<dbReference type="InterPro" id="IPR000146">
    <property type="entry name" value="FBPase_class-1"/>
</dbReference>
<keyword evidence="10" id="KW-0597">Phosphoprotein</keyword>
<dbReference type="NCBIfam" id="NF006778">
    <property type="entry name" value="PRK09293.1-1"/>
    <property type="match status" value="1"/>
</dbReference>
<dbReference type="GO" id="GO:0005986">
    <property type="term" value="P:sucrose biosynthetic process"/>
    <property type="evidence" value="ECO:0007669"/>
    <property type="project" value="TreeGrafter"/>
</dbReference>
<evidence type="ECO:0000256" key="4">
    <source>
        <dbReference type="ARBA" id="ARBA00004216"/>
    </source>
</evidence>
<dbReference type="GO" id="GO:0005634">
    <property type="term" value="C:nucleus"/>
    <property type="evidence" value="ECO:0007669"/>
    <property type="project" value="UniProtKB-SubCell"/>
</dbReference>
<keyword evidence="28" id="KW-1185">Reference proteome</keyword>
<comment type="cofactor">
    <cofactor evidence="2">
        <name>Mg(2+)</name>
        <dbReference type="ChEBI" id="CHEBI:18420"/>
    </cofactor>
</comment>
<dbReference type="GO" id="GO:0006000">
    <property type="term" value="P:fructose metabolic process"/>
    <property type="evidence" value="ECO:0007669"/>
    <property type="project" value="TreeGrafter"/>
</dbReference>
<reference evidence="27 28" key="2">
    <citation type="submission" date="2018-11" db="EMBL/GenBank/DDBJ databases">
        <authorList>
            <consortium name="Pathogen Informatics"/>
        </authorList>
    </citation>
    <scope>NUCLEOTIDE SEQUENCE [LARGE SCALE GENOMIC DNA]</scope>
</reference>
<dbReference type="GO" id="GO:0005829">
    <property type="term" value="C:cytosol"/>
    <property type="evidence" value="ECO:0007669"/>
    <property type="project" value="TreeGrafter"/>
</dbReference>
<dbReference type="UniPathway" id="UPA00138"/>
<feature type="domain" description="Fructose-1-6-bisphosphatase class 1 C-terminal" evidence="26">
    <location>
        <begin position="217"/>
        <end position="345"/>
    </location>
</feature>
<dbReference type="AlphaFoldDB" id="A0A183E411"/>
<evidence type="ECO:0000256" key="23">
    <source>
        <dbReference type="ARBA" id="ARBA00043165"/>
    </source>
</evidence>
<dbReference type="GO" id="GO:0070161">
    <property type="term" value="C:anchoring junction"/>
    <property type="evidence" value="ECO:0007669"/>
    <property type="project" value="UniProtKB-SubCell"/>
</dbReference>
<keyword evidence="17 24" id="KW-0119">Carbohydrate metabolism</keyword>
<comment type="function">
    <text evidence="19">Catalyzes the hydrolysis of fructose 1,6-bisphosphate to fructose 6-phosphate in the presence of divalent cations and probably participates in glycogen synthesis from carbohydrate precursors, such as lactate.</text>
</comment>
<evidence type="ECO:0000256" key="2">
    <source>
        <dbReference type="ARBA" id="ARBA00001946"/>
    </source>
</evidence>